<keyword evidence="4" id="KW-0472">Membrane</keyword>
<evidence type="ECO:0000256" key="5">
    <source>
        <dbReference type="PROSITE-ProRule" id="PRU00043"/>
    </source>
</evidence>
<organism evidence="7 8">
    <name type="scientific">Terrapene triunguis</name>
    <name type="common">Three-toed box turtle</name>
    <dbReference type="NCBI Taxonomy" id="2587831"/>
    <lineage>
        <taxon>Eukaryota</taxon>
        <taxon>Metazoa</taxon>
        <taxon>Chordata</taxon>
        <taxon>Craniata</taxon>
        <taxon>Vertebrata</taxon>
        <taxon>Euteleostomi</taxon>
        <taxon>Archelosauria</taxon>
        <taxon>Testudinata</taxon>
        <taxon>Testudines</taxon>
        <taxon>Cryptodira</taxon>
        <taxon>Durocryptodira</taxon>
        <taxon>Testudinoidea</taxon>
        <taxon>Emydidae</taxon>
        <taxon>Terrapene</taxon>
    </lineage>
</organism>
<dbReference type="GO" id="GO:0005509">
    <property type="term" value="F:calcium ion binding"/>
    <property type="evidence" value="ECO:0007669"/>
    <property type="project" value="UniProtKB-UniRule"/>
</dbReference>
<evidence type="ECO:0000256" key="4">
    <source>
        <dbReference type="ARBA" id="ARBA00023136"/>
    </source>
</evidence>
<dbReference type="InterPro" id="IPR015919">
    <property type="entry name" value="Cadherin-like_sf"/>
</dbReference>
<evidence type="ECO:0000313" key="7">
    <source>
        <dbReference type="Ensembl" id="ENSTMTP00000031835.1"/>
    </source>
</evidence>
<reference evidence="7" key="2">
    <citation type="submission" date="2025-09" db="UniProtKB">
        <authorList>
            <consortium name="Ensembl"/>
        </authorList>
    </citation>
    <scope>IDENTIFICATION</scope>
</reference>
<evidence type="ECO:0000256" key="2">
    <source>
        <dbReference type="ARBA" id="ARBA00022737"/>
    </source>
</evidence>
<dbReference type="GO" id="GO:0016477">
    <property type="term" value="P:cell migration"/>
    <property type="evidence" value="ECO:0007669"/>
    <property type="project" value="TreeGrafter"/>
</dbReference>
<dbReference type="Pfam" id="PF00028">
    <property type="entry name" value="Cadherin"/>
    <property type="match status" value="1"/>
</dbReference>
<dbReference type="PANTHER" id="PTHR24027:SF438">
    <property type="entry name" value="CADHERIN 23"/>
    <property type="match status" value="1"/>
</dbReference>
<dbReference type="InterPro" id="IPR020894">
    <property type="entry name" value="Cadherin_CS"/>
</dbReference>
<dbReference type="GO" id="GO:0007156">
    <property type="term" value="P:homophilic cell adhesion via plasma membrane adhesion molecules"/>
    <property type="evidence" value="ECO:0007669"/>
    <property type="project" value="InterPro"/>
</dbReference>
<dbReference type="PROSITE" id="PS00232">
    <property type="entry name" value="CADHERIN_1"/>
    <property type="match status" value="1"/>
</dbReference>
<dbReference type="PROSITE" id="PS50268">
    <property type="entry name" value="CADHERIN_2"/>
    <property type="match status" value="1"/>
</dbReference>
<dbReference type="GO" id="GO:0045296">
    <property type="term" value="F:cadherin binding"/>
    <property type="evidence" value="ECO:0007669"/>
    <property type="project" value="TreeGrafter"/>
</dbReference>
<keyword evidence="8" id="KW-1185">Reference proteome</keyword>
<dbReference type="Gene3D" id="2.60.40.60">
    <property type="entry name" value="Cadherins"/>
    <property type="match status" value="1"/>
</dbReference>
<evidence type="ECO:0000256" key="3">
    <source>
        <dbReference type="ARBA" id="ARBA00022837"/>
    </source>
</evidence>
<protein>
    <recommendedName>
        <fullName evidence="6">Cadherin domain-containing protein</fullName>
    </recommendedName>
</protein>
<dbReference type="PANTHER" id="PTHR24027">
    <property type="entry name" value="CADHERIN-23"/>
    <property type="match status" value="1"/>
</dbReference>
<reference evidence="7" key="1">
    <citation type="submission" date="2025-08" db="UniProtKB">
        <authorList>
            <consortium name="Ensembl"/>
        </authorList>
    </citation>
    <scope>IDENTIFICATION</scope>
</reference>
<dbReference type="InterPro" id="IPR002126">
    <property type="entry name" value="Cadherin-like_dom"/>
</dbReference>
<evidence type="ECO:0000259" key="6">
    <source>
        <dbReference type="PROSITE" id="PS50268"/>
    </source>
</evidence>
<feature type="domain" description="Cadherin" evidence="6">
    <location>
        <begin position="32"/>
        <end position="91"/>
    </location>
</feature>
<keyword evidence="2" id="KW-0677">Repeat</keyword>
<dbReference type="InParanoid" id="A0A674KDX5"/>
<comment type="subcellular location">
    <subcellularLocation>
        <location evidence="1">Membrane</location>
    </subcellularLocation>
</comment>
<dbReference type="SUPFAM" id="SSF49313">
    <property type="entry name" value="Cadherin-like"/>
    <property type="match status" value="1"/>
</dbReference>
<name>A0A674KDX5_9SAUR</name>
<dbReference type="Ensembl" id="ENSTMTT00000032978.1">
    <property type="protein sequence ID" value="ENSTMTP00000031835.1"/>
    <property type="gene ID" value="ENSTMTG00000022849.1"/>
</dbReference>
<dbReference type="InterPro" id="IPR039808">
    <property type="entry name" value="Cadherin"/>
</dbReference>
<dbReference type="GO" id="GO:0016342">
    <property type="term" value="C:catenin complex"/>
    <property type="evidence" value="ECO:0007669"/>
    <property type="project" value="TreeGrafter"/>
</dbReference>
<dbReference type="Proteomes" id="UP000472274">
    <property type="component" value="Unplaced"/>
</dbReference>
<evidence type="ECO:0000256" key="1">
    <source>
        <dbReference type="ARBA" id="ARBA00004370"/>
    </source>
</evidence>
<dbReference type="PRINTS" id="PR00205">
    <property type="entry name" value="CADHERIN"/>
</dbReference>
<dbReference type="SMART" id="SM00112">
    <property type="entry name" value="CA"/>
    <property type="match status" value="1"/>
</dbReference>
<evidence type="ECO:0000313" key="8">
    <source>
        <dbReference type="Proteomes" id="UP000472274"/>
    </source>
</evidence>
<dbReference type="CDD" id="cd11304">
    <property type="entry name" value="Cadherin_repeat"/>
    <property type="match status" value="1"/>
</dbReference>
<dbReference type="GO" id="GO:0008013">
    <property type="term" value="F:beta-catenin binding"/>
    <property type="evidence" value="ECO:0007669"/>
    <property type="project" value="TreeGrafter"/>
</dbReference>
<proteinExistence type="predicted"/>
<dbReference type="AlphaFoldDB" id="A0A674KDX5"/>
<keyword evidence="3 5" id="KW-0106">Calcium</keyword>
<sequence>SPQPPILKVEPGYSNLSQRQIGEADIQLAGNEEGLFGIDPESGILYVSRPLDREKQAFYTLQVWHTPMQLVFNPVTITIAVKDENDNMPVLTEDTFSGILSKGTKQVQPPLGSASPLSTCKLLWDIS</sequence>
<accession>A0A674KDX5</accession>